<gene>
    <name evidence="9" type="ORF">ACFQVD_15735</name>
</gene>
<evidence type="ECO:0000256" key="2">
    <source>
        <dbReference type="ARBA" id="ARBA00009347"/>
    </source>
</evidence>
<dbReference type="InterPro" id="IPR036250">
    <property type="entry name" value="AcylCo_DH-like_C"/>
</dbReference>
<evidence type="ECO:0000256" key="4">
    <source>
        <dbReference type="ARBA" id="ARBA00022827"/>
    </source>
</evidence>
<sequence>MMFQDFDSFRDRLHEIAVDAVRPRAAGIDADGLYPEDVHRRFAAEGLLALSLPPELGGPEGHAPRGIVALTHATEVMAQYSGAAGLMLLLSRLPAAFLLLAGTPEQRRERLIPLGQGRSRGSFCMSEPQAGSDVLGVSTRAEPDGDGWLLSGHKSWISGAAEADWYVVVATTADPAERRPDALRAFIVDRDAPGLSLRLHPRSSVRGMSLGDIELDRVRVPGDAVLPGITGLGPLLRSLATMRPVVAARGLGLAEAALMHAVRHAETREVNGVALIRQQGIQWELARAAADVEAARLLTYRAADLVESGAGGPDSAGQLAVAKLHATECAVRVSGLATQIFGAAGSVAGHPAERFHRDARNLTVVEGTSEIQLGIIARGLQDRHMWWGPKIDRKVVRQ</sequence>
<dbReference type="EC" id="1.-.-.-" evidence="9"/>
<comment type="similarity">
    <text evidence="2 5">Belongs to the acyl-CoA dehydrogenase family.</text>
</comment>
<dbReference type="EMBL" id="JBHTEE010000001">
    <property type="protein sequence ID" value="MFC7601543.1"/>
    <property type="molecule type" value="Genomic_DNA"/>
</dbReference>
<name>A0ABW2SZT1_9ACTN</name>
<dbReference type="SUPFAM" id="SSF47203">
    <property type="entry name" value="Acyl-CoA dehydrogenase C-terminal domain-like"/>
    <property type="match status" value="1"/>
</dbReference>
<evidence type="ECO:0000313" key="9">
    <source>
        <dbReference type="EMBL" id="MFC7601543.1"/>
    </source>
</evidence>
<evidence type="ECO:0000259" key="7">
    <source>
        <dbReference type="Pfam" id="PF02770"/>
    </source>
</evidence>
<dbReference type="Gene3D" id="1.20.140.10">
    <property type="entry name" value="Butyryl-CoA Dehydrogenase, subunit A, domain 3"/>
    <property type="match status" value="1"/>
</dbReference>
<dbReference type="PROSITE" id="PS00072">
    <property type="entry name" value="ACYL_COA_DH_1"/>
    <property type="match status" value="1"/>
</dbReference>
<accession>A0ABW2SZT1</accession>
<dbReference type="Pfam" id="PF00441">
    <property type="entry name" value="Acyl-CoA_dh_1"/>
    <property type="match status" value="1"/>
</dbReference>
<feature type="domain" description="Acyl-CoA dehydrogenase/oxidase N-terminal" evidence="8">
    <location>
        <begin position="7"/>
        <end position="117"/>
    </location>
</feature>
<evidence type="ECO:0000259" key="8">
    <source>
        <dbReference type="Pfam" id="PF02771"/>
    </source>
</evidence>
<dbReference type="Gene3D" id="2.40.110.10">
    <property type="entry name" value="Butyryl-CoA Dehydrogenase, subunit A, domain 2"/>
    <property type="match status" value="1"/>
</dbReference>
<reference evidence="10" key="1">
    <citation type="journal article" date="2019" name="Int. J. Syst. Evol. Microbiol.">
        <title>The Global Catalogue of Microorganisms (GCM) 10K type strain sequencing project: providing services to taxonomists for standard genome sequencing and annotation.</title>
        <authorList>
            <consortium name="The Broad Institute Genomics Platform"/>
            <consortium name="The Broad Institute Genome Sequencing Center for Infectious Disease"/>
            <person name="Wu L."/>
            <person name="Ma J."/>
        </authorList>
    </citation>
    <scope>NUCLEOTIDE SEQUENCE [LARGE SCALE GENOMIC DNA]</scope>
    <source>
        <strain evidence="10">JCM 10083</strain>
    </source>
</reference>
<keyword evidence="5 9" id="KW-0560">Oxidoreductase</keyword>
<dbReference type="Gene3D" id="1.10.540.10">
    <property type="entry name" value="Acyl-CoA dehydrogenase/oxidase, N-terminal domain"/>
    <property type="match status" value="1"/>
</dbReference>
<dbReference type="Pfam" id="PF02771">
    <property type="entry name" value="Acyl-CoA_dh_N"/>
    <property type="match status" value="1"/>
</dbReference>
<dbReference type="InterPro" id="IPR009075">
    <property type="entry name" value="AcylCo_DH/oxidase_C"/>
</dbReference>
<evidence type="ECO:0000256" key="3">
    <source>
        <dbReference type="ARBA" id="ARBA00022630"/>
    </source>
</evidence>
<dbReference type="PIRSF" id="PIRSF016578">
    <property type="entry name" value="HsaA"/>
    <property type="match status" value="1"/>
</dbReference>
<dbReference type="InterPro" id="IPR009100">
    <property type="entry name" value="AcylCoA_DH/oxidase_NM_dom_sf"/>
</dbReference>
<evidence type="ECO:0000259" key="6">
    <source>
        <dbReference type="Pfam" id="PF00441"/>
    </source>
</evidence>
<organism evidence="9 10">
    <name type="scientific">Streptosporangium amethystogenes subsp. fukuiense</name>
    <dbReference type="NCBI Taxonomy" id="698418"/>
    <lineage>
        <taxon>Bacteria</taxon>
        <taxon>Bacillati</taxon>
        <taxon>Actinomycetota</taxon>
        <taxon>Actinomycetes</taxon>
        <taxon>Streptosporangiales</taxon>
        <taxon>Streptosporangiaceae</taxon>
        <taxon>Streptosporangium</taxon>
    </lineage>
</organism>
<dbReference type="GO" id="GO:0016491">
    <property type="term" value="F:oxidoreductase activity"/>
    <property type="evidence" value="ECO:0007669"/>
    <property type="project" value="UniProtKB-KW"/>
</dbReference>
<protein>
    <submittedName>
        <fullName evidence="9">Acyl-CoA dehydrogenase family protein</fullName>
        <ecNumber evidence="9">1.-.-.-</ecNumber>
    </submittedName>
</protein>
<dbReference type="SUPFAM" id="SSF56645">
    <property type="entry name" value="Acyl-CoA dehydrogenase NM domain-like"/>
    <property type="match status" value="1"/>
</dbReference>
<feature type="domain" description="Acyl-CoA oxidase/dehydrogenase middle" evidence="7">
    <location>
        <begin position="122"/>
        <end position="218"/>
    </location>
</feature>
<dbReference type="PANTHER" id="PTHR43884">
    <property type="entry name" value="ACYL-COA DEHYDROGENASE"/>
    <property type="match status" value="1"/>
</dbReference>
<dbReference type="Pfam" id="PF02770">
    <property type="entry name" value="Acyl-CoA_dh_M"/>
    <property type="match status" value="1"/>
</dbReference>
<dbReference type="InterPro" id="IPR013786">
    <property type="entry name" value="AcylCoA_DH/ox_N"/>
</dbReference>
<comment type="caution">
    <text evidence="9">The sequence shown here is derived from an EMBL/GenBank/DDBJ whole genome shotgun (WGS) entry which is preliminary data.</text>
</comment>
<keyword evidence="4 5" id="KW-0274">FAD</keyword>
<dbReference type="InterPro" id="IPR006089">
    <property type="entry name" value="Acyl-CoA_DH_CS"/>
</dbReference>
<evidence type="ECO:0000256" key="1">
    <source>
        <dbReference type="ARBA" id="ARBA00001974"/>
    </source>
</evidence>
<evidence type="ECO:0000256" key="5">
    <source>
        <dbReference type="RuleBase" id="RU362125"/>
    </source>
</evidence>
<proteinExistence type="inferred from homology"/>
<keyword evidence="3 5" id="KW-0285">Flavoprotein</keyword>
<dbReference type="InterPro" id="IPR037069">
    <property type="entry name" value="AcylCoA_DH/ox_N_sf"/>
</dbReference>
<dbReference type="InterPro" id="IPR006091">
    <property type="entry name" value="Acyl-CoA_Oxase/DH_mid-dom"/>
</dbReference>
<dbReference type="RefSeq" id="WP_343963829.1">
    <property type="nucleotide sequence ID" value="NZ_BAAAGK010000019.1"/>
</dbReference>
<dbReference type="PANTHER" id="PTHR43884:SF12">
    <property type="entry name" value="ISOVALERYL-COA DEHYDROGENASE, MITOCHONDRIAL-RELATED"/>
    <property type="match status" value="1"/>
</dbReference>
<dbReference type="InterPro" id="IPR046373">
    <property type="entry name" value="Acyl-CoA_Oxase/DH_mid-dom_sf"/>
</dbReference>
<comment type="cofactor">
    <cofactor evidence="1 5">
        <name>FAD</name>
        <dbReference type="ChEBI" id="CHEBI:57692"/>
    </cofactor>
</comment>
<dbReference type="Proteomes" id="UP001596514">
    <property type="component" value="Unassembled WGS sequence"/>
</dbReference>
<feature type="domain" description="Acyl-CoA dehydrogenase/oxidase C-terminal" evidence="6">
    <location>
        <begin position="234"/>
        <end position="380"/>
    </location>
</feature>
<evidence type="ECO:0000313" key="10">
    <source>
        <dbReference type="Proteomes" id="UP001596514"/>
    </source>
</evidence>
<keyword evidence="10" id="KW-1185">Reference proteome</keyword>